<protein>
    <recommendedName>
        <fullName evidence="3">Glycosyltransferase</fullName>
    </recommendedName>
</protein>
<dbReference type="Gene3D" id="3.90.550.10">
    <property type="entry name" value="Spore Coat Polysaccharide Biosynthesis Protein SpsA, Chain A"/>
    <property type="match status" value="1"/>
</dbReference>
<dbReference type="SUPFAM" id="SSF53448">
    <property type="entry name" value="Nucleotide-diphospho-sugar transferases"/>
    <property type="match status" value="1"/>
</dbReference>
<gene>
    <name evidence="1" type="ORF">LC087_07025</name>
</gene>
<proteinExistence type="predicted"/>
<dbReference type="InterPro" id="IPR029044">
    <property type="entry name" value="Nucleotide-diphossugar_trans"/>
</dbReference>
<dbReference type="Proteomes" id="UP001197974">
    <property type="component" value="Chromosome"/>
</dbReference>
<reference evidence="1 2" key="1">
    <citation type="submission" date="2023-06" db="EMBL/GenBank/DDBJ databases">
        <title>Five Gram-positive bacteria isolated from mangrove sediments in Shenzhen, Guangdong, China.</title>
        <authorList>
            <person name="Yu S."/>
            <person name="Zheng W."/>
            <person name="Huang Y."/>
        </authorList>
    </citation>
    <scope>NUCLEOTIDE SEQUENCE [LARGE SCALE GENOMIC DNA]</scope>
    <source>
        <strain evidence="1 2">SaN35-3</strain>
    </source>
</reference>
<dbReference type="RefSeq" id="WP_226540056.1">
    <property type="nucleotide sequence ID" value="NZ_CP129013.1"/>
</dbReference>
<evidence type="ECO:0008006" key="3">
    <source>
        <dbReference type="Google" id="ProtNLM"/>
    </source>
</evidence>
<name>A0ABY9JWT4_9BACI</name>
<dbReference type="EMBL" id="CP129013">
    <property type="protein sequence ID" value="WLR43867.1"/>
    <property type="molecule type" value="Genomic_DNA"/>
</dbReference>
<keyword evidence="2" id="KW-1185">Reference proteome</keyword>
<organism evidence="1 2">
    <name type="scientific">Bacillus carboniphilus</name>
    <dbReference type="NCBI Taxonomy" id="86663"/>
    <lineage>
        <taxon>Bacteria</taxon>
        <taxon>Bacillati</taxon>
        <taxon>Bacillota</taxon>
        <taxon>Bacilli</taxon>
        <taxon>Bacillales</taxon>
        <taxon>Bacillaceae</taxon>
        <taxon>Bacillus</taxon>
    </lineage>
</organism>
<accession>A0ABY9JWT4</accession>
<evidence type="ECO:0000313" key="1">
    <source>
        <dbReference type="EMBL" id="WLR43867.1"/>
    </source>
</evidence>
<sequence>MKAYYSCLLDSKPKFYKQCFLLVHSLIELANVPPQHIWVHFTNDVDEMILQQLQALKIQLFEIERFGDERYCNKIAQLSNKNLHHADLVVLMDTDMIVTKPFIENVSIDCVNGKIVDLANPDINVLEDIFQKAGIERTLGRVKTDISKEETLKGNFNGGLYIIPKKYMKTVNESWRKWALWLLEKKHLHKAGKGIHVDQVSFCMTLHENKLPIEHLNRKYNMPTHLSFYKDVDPYILHYHDLLTSNGLLPVDPHSSNAYKNTLEKVNSFIHSSYRKFNLES</sequence>
<evidence type="ECO:0000313" key="2">
    <source>
        <dbReference type="Proteomes" id="UP001197974"/>
    </source>
</evidence>